<evidence type="ECO:0000256" key="5">
    <source>
        <dbReference type="PROSITE-ProRule" id="PRU01091"/>
    </source>
</evidence>
<keyword evidence="4" id="KW-0804">Transcription</keyword>
<dbReference type="SMART" id="SM00862">
    <property type="entry name" value="Trans_reg_C"/>
    <property type="match status" value="1"/>
</dbReference>
<dbReference type="InterPro" id="IPR005158">
    <property type="entry name" value="BTAD"/>
</dbReference>
<feature type="compositionally biased region" description="Pro residues" evidence="6">
    <location>
        <begin position="268"/>
        <end position="280"/>
    </location>
</feature>
<dbReference type="PROSITE" id="PS51755">
    <property type="entry name" value="OMPR_PHOB"/>
    <property type="match status" value="1"/>
</dbReference>
<keyword evidence="9" id="KW-1185">Reference proteome</keyword>
<feature type="DNA-binding region" description="OmpR/PhoB-type" evidence="5">
    <location>
        <begin position="1"/>
        <end position="98"/>
    </location>
</feature>
<dbReference type="SUPFAM" id="SSF48452">
    <property type="entry name" value="TPR-like"/>
    <property type="match status" value="1"/>
</dbReference>
<accession>A0ABN3VR94</accession>
<dbReference type="InterPro" id="IPR027417">
    <property type="entry name" value="P-loop_NTPase"/>
</dbReference>
<feature type="region of interest" description="Disordered" evidence="6">
    <location>
        <begin position="266"/>
        <end position="298"/>
    </location>
</feature>
<evidence type="ECO:0000256" key="1">
    <source>
        <dbReference type="ARBA" id="ARBA00005820"/>
    </source>
</evidence>
<dbReference type="SUPFAM" id="SSF52540">
    <property type="entry name" value="P-loop containing nucleoside triphosphate hydrolases"/>
    <property type="match status" value="1"/>
</dbReference>
<dbReference type="RefSeq" id="WP_344967574.1">
    <property type="nucleotide sequence ID" value="NZ_BAAAVI010000003.1"/>
</dbReference>
<evidence type="ECO:0000256" key="6">
    <source>
        <dbReference type="SAM" id="MobiDB-lite"/>
    </source>
</evidence>
<evidence type="ECO:0000256" key="3">
    <source>
        <dbReference type="ARBA" id="ARBA00023125"/>
    </source>
</evidence>
<dbReference type="SUPFAM" id="SSF46894">
    <property type="entry name" value="C-terminal effector domain of the bipartite response regulators"/>
    <property type="match status" value="1"/>
</dbReference>
<gene>
    <name evidence="8" type="ORF">GCM10010517_06100</name>
</gene>
<dbReference type="Pfam" id="PF00486">
    <property type="entry name" value="Trans_reg_C"/>
    <property type="match status" value="1"/>
</dbReference>
<evidence type="ECO:0000256" key="2">
    <source>
        <dbReference type="ARBA" id="ARBA00023015"/>
    </source>
</evidence>
<reference evidence="8 9" key="1">
    <citation type="journal article" date="2019" name="Int. J. Syst. Evol. Microbiol.">
        <title>The Global Catalogue of Microorganisms (GCM) 10K type strain sequencing project: providing services to taxonomists for standard genome sequencing and annotation.</title>
        <authorList>
            <consortium name="The Broad Institute Genomics Platform"/>
            <consortium name="The Broad Institute Genome Sequencing Center for Infectious Disease"/>
            <person name="Wu L."/>
            <person name="Ma J."/>
        </authorList>
    </citation>
    <scope>NUCLEOTIDE SEQUENCE [LARGE SCALE GENOMIC DNA]</scope>
    <source>
        <strain evidence="8 9">JCM 6242</strain>
    </source>
</reference>
<organism evidence="8 9">
    <name type="scientific">Streptosporangium fragile</name>
    <dbReference type="NCBI Taxonomy" id="46186"/>
    <lineage>
        <taxon>Bacteria</taxon>
        <taxon>Bacillati</taxon>
        <taxon>Actinomycetota</taxon>
        <taxon>Actinomycetes</taxon>
        <taxon>Streptosporangiales</taxon>
        <taxon>Streptosporangiaceae</taxon>
        <taxon>Streptosporangium</taxon>
    </lineage>
</organism>
<dbReference type="SMART" id="SM01043">
    <property type="entry name" value="BTAD"/>
    <property type="match status" value="1"/>
</dbReference>
<sequence>MDIRVLGPAEIVDDDGRHREVGPPKVRMLLAILVLAEGRPVSPAAMVDRLWGRDAPAEASASLHAYVSNLRRVLEPDRRPRTPSRLLVLGPAGYTLRVDPGRMDAVRFLRLVDEAGRAGDPAGVERATAEALALWRGEPYADLDGQEYAVAAQARLAEARERARELRVAAVIEQGRPAEVLGDLEALTREHPLRERLWGLRALALYRCGRQGEALDALRAARRVLAEELGVDPGEDLRTLERDILAQAPSLTLDRPVPTAHLHATAPAEPPALAEPPEPAELPAEAHPAPSAGGGPAARRRLVGRRAELATLEGVLREVAGGEPGFVLITGEPGIGKTRLSEEMVSRAQALGFTVAVGRCAATEGAPAFWPWATVLERLAGMLPPQAPEIRDNLPGAGSATAMDPEGSRFRTYQAAARVLAAAAAVKPVLVVLDDLHWADPSSLRLLGYLAETFTGGPLAVVGTARVQPPPEGALADAFEALSRRHAVRLPLAGLSTADLGGLAPEGTSPQVLRALRDRSDGNPFFVTELVRYMSTGADPRGVLPLGVRDVVLGRVGRLPGPSAELLPVAAVTGREFEAAVVAEVADLTLDETLDRLEPALTGALVTEGRPGRFRFVHALVQEALLDAVPRLRRARLHARIAEALETGKGGPASGRLATVAHHWLLAVPAGHAPRAWRAARRAAREAMGLRAYDVAADLLGRAVAVAEGDPELTPADRMDLMLALADARLGAGDAQGQRALLDDVRRLAREVGDRRRRIAAATGFGGRILRPWEEHGHYDPGLLADLAELAADPGLDRASRARVLACLAIDSNHHPASTLAERDRVSGEAVELARGAGDPVLLGWALHKRYFALQAPDGVRQRIAAAEEMVAVGRAEGDEELLTIGLTCLSGALFEITEIGRARKVLEEATALVERLRVPYVRVILGWLRLSAVVLTGDLAAAEELFETVSAEHRATSMWGAEVSISAGVLQLALARIRAGTFDEETLDALGRWDGPLADAIKEAYAALLVTAGRTDRAREVVGPWESQPPIPEGFPFLHHIGMRAEVWARLGDRRACAELYEQILPYADRMAMSGLSTMQWPLSRSLCLLARALGDLDAAAEHGEHALAVSVAMDAHDLVAPVAADLAGIRRSRGGPGDAARAAELDVLAARARPGRSGG</sequence>
<comment type="similarity">
    <text evidence="1">Belongs to the AfsR/DnrI/RedD regulatory family.</text>
</comment>
<evidence type="ECO:0000256" key="4">
    <source>
        <dbReference type="ARBA" id="ARBA00023163"/>
    </source>
</evidence>
<dbReference type="Gene3D" id="1.10.10.10">
    <property type="entry name" value="Winged helix-like DNA-binding domain superfamily/Winged helix DNA-binding domain"/>
    <property type="match status" value="1"/>
</dbReference>
<evidence type="ECO:0000313" key="8">
    <source>
        <dbReference type="EMBL" id="GAA2848801.1"/>
    </source>
</evidence>
<dbReference type="InterPro" id="IPR041664">
    <property type="entry name" value="AAA_16"/>
</dbReference>
<dbReference type="Gene3D" id="1.25.40.10">
    <property type="entry name" value="Tetratricopeptide repeat domain"/>
    <property type="match status" value="1"/>
</dbReference>
<dbReference type="Proteomes" id="UP001500831">
    <property type="component" value="Unassembled WGS sequence"/>
</dbReference>
<dbReference type="PANTHER" id="PTHR35807">
    <property type="entry name" value="TRANSCRIPTIONAL REGULATOR REDD-RELATED"/>
    <property type="match status" value="1"/>
</dbReference>
<dbReference type="Pfam" id="PF03704">
    <property type="entry name" value="BTAD"/>
    <property type="match status" value="1"/>
</dbReference>
<dbReference type="InterPro" id="IPR036388">
    <property type="entry name" value="WH-like_DNA-bd_sf"/>
</dbReference>
<evidence type="ECO:0000313" key="9">
    <source>
        <dbReference type="Proteomes" id="UP001500831"/>
    </source>
</evidence>
<dbReference type="InterPro" id="IPR011990">
    <property type="entry name" value="TPR-like_helical_dom_sf"/>
</dbReference>
<dbReference type="CDD" id="cd15831">
    <property type="entry name" value="BTAD"/>
    <property type="match status" value="1"/>
</dbReference>
<dbReference type="EMBL" id="BAAAVI010000003">
    <property type="protein sequence ID" value="GAA2848801.1"/>
    <property type="molecule type" value="Genomic_DNA"/>
</dbReference>
<dbReference type="InterPro" id="IPR001867">
    <property type="entry name" value="OmpR/PhoB-type_DNA-bd"/>
</dbReference>
<dbReference type="Pfam" id="PF13191">
    <property type="entry name" value="AAA_16"/>
    <property type="match status" value="1"/>
</dbReference>
<protein>
    <submittedName>
        <fullName evidence="8">BTAD domain-containing putative transcriptional regulator</fullName>
    </submittedName>
</protein>
<dbReference type="PANTHER" id="PTHR35807:SF1">
    <property type="entry name" value="TRANSCRIPTIONAL REGULATOR REDD"/>
    <property type="match status" value="1"/>
</dbReference>
<keyword evidence="2" id="KW-0805">Transcription regulation</keyword>
<dbReference type="InterPro" id="IPR016032">
    <property type="entry name" value="Sig_transdc_resp-reg_C-effctor"/>
</dbReference>
<evidence type="ECO:0000259" key="7">
    <source>
        <dbReference type="PROSITE" id="PS51755"/>
    </source>
</evidence>
<comment type="caution">
    <text evidence="8">The sequence shown here is derived from an EMBL/GenBank/DDBJ whole genome shotgun (WGS) entry which is preliminary data.</text>
</comment>
<feature type="compositionally biased region" description="Low complexity" evidence="6">
    <location>
        <begin position="281"/>
        <end position="291"/>
    </location>
</feature>
<dbReference type="Gene3D" id="3.40.50.300">
    <property type="entry name" value="P-loop containing nucleotide triphosphate hydrolases"/>
    <property type="match status" value="1"/>
</dbReference>
<dbReference type="InterPro" id="IPR051677">
    <property type="entry name" value="AfsR-DnrI-RedD_regulator"/>
</dbReference>
<feature type="domain" description="OmpR/PhoB-type" evidence="7">
    <location>
        <begin position="1"/>
        <end position="98"/>
    </location>
</feature>
<proteinExistence type="inferred from homology"/>
<name>A0ABN3VR94_9ACTN</name>
<keyword evidence="3 5" id="KW-0238">DNA-binding</keyword>